<evidence type="ECO:0000313" key="2">
    <source>
        <dbReference type="Proteomes" id="UP001359559"/>
    </source>
</evidence>
<protein>
    <submittedName>
        <fullName evidence="1">Uncharacterized protein</fullName>
    </submittedName>
</protein>
<accession>A0AAN9Q0W5</accession>
<evidence type="ECO:0000313" key="1">
    <source>
        <dbReference type="EMBL" id="KAK7317807.1"/>
    </source>
</evidence>
<dbReference type="Proteomes" id="UP001359559">
    <property type="component" value="Unassembled WGS sequence"/>
</dbReference>
<sequence>MTSMISSASPKHKASLLDTRVLIEGKDIALLGYGSMVQNCVMGHSFLAKLRIEIDSLCCDDNKEDNEMSSAEGFGDPKLVPRVVKLDWLRYDIFLRMLVTNYRTFLIKGFAVQICLGCVMFF</sequence>
<reference evidence="1 2" key="1">
    <citation type="submission" date="2024-01" db="EMBL/GenBank/DDBJ databases">
        <title>The genomes of 5 underutilized Papilionoideae crops provide insights into root nodulation and disease resistance.</title>
        <authorList>
            <person name="Yuan L."/>
        </authorList>
    </citation>
    <scope>NUCLEOTIDE SEQUENCE [LARGE SCALE GENOMIC DNA]</scope>
    <source>
        <strain evidence="1">LY-2023</strain>
        <tissue evidence="1">Leaf</tissue>
    </source>
</reference>
<gene>
    <name evidence="1" type="ORF">RJT34_02355</name>
</gene>
<keyword evidence="2" id="KW-1185">Reference proteome</keyword>
<dbReference type="EMBL" id="JAYKXN010000001">
    <property type="protein sequence ID" value="KAK7317807.1"/>
    <property type="molecule type" value="Genomic_DNA"/>
</dbReference>
<proteinExistence type="predicted"/>
<organism evidence="1 2">
    <name type="scientific">Clitoria ternatea</name>
    <name type="common">Butterfly pea</name>
    <dbReference type="NCBI Taxonomy" id="43366"/>
    <lineage>
        <taxon>Eukaryota</taxon>
        <taxon>Viridiplantae</taxon>
        <taxon>Streptophyta</taxon>
        <taxon>Embryophyta</taxon>
        <taxon>Tracheophyta</taxon>
        <taxon>Spermatophyta</taxon>
        <taxon>Magnoliopsida</taxon>
        <taxon>eudicotyledons</taxon>
        <taxon>Gunneridae</taxon>
        <taxon>Pentapetalae</taxon>
        <taxon>rosids</taxon>
        <taxon>fabids</taxon>
        <taxon>Fabales</taxon>
        <taxon>Fabaceae</taxon>
        <taxon>Papilionoideae</taxon>
        <taxon>50 kb inversion clade</taxon>
        <taxon>NPAAA clade</taxon>
        <taxon>indigoferoid/millettioid clade</taxon>
        <taxon>Phaseoleae</taxon>
        <taxon>Clitoria</taxon>
    </lineage>
</organism>
<dbReference type="AlphaFoldDB" id="A0AAN9Q0W5"/>
<comment type="caution">
    <text evidence="1">The sequence shown here is derived from an EMBL/GenBank/DDBJ whole genome shotgun (WGS) entry which is preliminary data.</text>
</comment>
<name>A0AAN9Q0W5_CLITE</name>